<evidence type="ECO:0000259" key="1">
    <source>
        <dbReference type="PROSITE" id="PS50995"/>
    </source>
</evidence>
<dbReference type="SUPFAM" id="SSF46785">
    <property type="entry name" value="Winged helix' DNA-binding domain"/>
    <property type="match status" value="1"/>
</dbReference>
<feature type="domain" description="HTH marR-type" evidence="1">
    <location>
        <begin position="16"/>
        <end position="155"/>
    </location>
</feature>
<evidence type="ECO:0000313" key="3">
    <source>
        <dbReference type="Proteomes" id="UP000317940"/>
    </source>
</evidence>
<keyword evidence="2" id="KW-0238">DNA-binding</keyword>
<dbReference type="EMBL" id="VIWT01000001">
    <property type="protein sequence ID" value="TWG01237.1"/>
    <property type="molecule type" value="Genomic_DNA"/>
</dbReference>
<dbReference type="InterPro" id="IPR039422">
    <property type="entry name" value="MarR/SlyA-like"/>
</dbReference>
<dbReference type="PROSITE" id="PS50995">
    <property type="entry name" value="HTH_MARR_2"/>
    <property type="match status" value="1"/>
</dbReference>
<protein>
    <submittedName>
        <fullName evidence="2">DNA-binding MarR family transcriptional regulator</fullName>
    </submittedName>
</protein>
<name>A0A561UPD5_9ACTN</name>
<proteinExistence type="predicted"/>
<dbReference type="RefSeq" id="WP_145907306.1">
    <property type="nucleotide sequence ID" value="NZ_BAAAMZ010000040.1"/>
</dbReference>
<keyword evidence="3" id="KW-1185">Reference proteome</keyword>
<dbReference type="PANTHER" id="PTHR33164">
    <property type="entry name" value="TRANSCRIPTIONAL REGULATOR, MARR FAMILY"/>
    <property type="match status" value="1"/>
</dbReference>
<organism evidence="2 3">
    <name type="scientific">Kitasatospora viridis</name>
    <dbReference type="NCBI Taxonomy" id="281105"/>
    <lineage>
        <taxon>Bacteria</taxon>
        <taxon>Bacillati</taxon>
        <taxon>Actinomycetota</taxon>
        <taxon>Actinomycetes</taxon>
        <taxon>Kitasatosporales</taxon>
        <taxon>Streptomycetaceae</taxon>
        <taxon>Kitasatospora</taxon>
    </lineage>
</organism>
<dbReference type="AlphaFoldDB" id="A0A561UPD5"/>
<evidence type="ECO:0000313" key="2">
    <source>
        <dbReference type="EMBL" id="TWG01237.1"/>
    </source>
</evidence>
<reference evidence="2 3" key="1">
    <citation type="submission" date="2019-06" db="EMBL/GenBank/DDBJ databases">
        <title>Sequencing the genomes of 1000 actinobacteria strains.</title>
        <authorList>
            <person name="Klenk H.-P."/>
        </authorList>
    </citation>
    <scope>NUCLEOTIDE SEQUENCE [LARGE SCALE GENOMIC DNA]</scope>
    <source>
        <strain evidence="2 3">DSM 44826</strain>
    </source>
</reference>
<dbReference type="PANTHER" id="PTHR33164:SF43">
    <property type="entry name" value="HTH-TYPE TRANSCRIPTIONAL REPRESSOR YETL"/>
    <property type="match status" value="1"/>
</dbReference>
<dbReference type="InterPro" id="IPR036388">
    <property type="entry name" value="WH-like_DNA-bd_sf"/>
</dbReference>
<gene>
    <name evidence="2" type="ORF">FHX73_115129</name>
</gene>
<accession>A0A561UPD5</accession>
<dbReference type="PRINTS" id="PR00598">
    <property type="entry name" value="HTHMARR"/>
</dbReference>
<dbReference type="OrthoDB" id="2600321at2"/>
<dbReference type="GO" id="GO:0006950">
    <property type="term" value="P:response to stress"/>
    <property type="evidence" value="ECO:0007669"/>
    <property type="project" value="TreeGrafter"/>
</dbReference>
<dbReference type="GO" id="GO:0003700">
    <property type="term" value="F:DNA-binding transcription factor activity"/>
    <property type="evidence" value="ECO:0007669"/>
    <property type="project" value="InterPro"/>
</dbReference>
<dbReference type="Pfam" id="PF12802">
    <property type="entry name" value="MarR_2"/>
    <property type="match status" value="1"/>
</dbReference>
<dbReference type="SMART" id="SM00347">
    <property type="entry name" value="HTH_MARR"/>
    <property type="match status" value="1"/>
</dbReference>
<dbReference type="Gene3D" id="1.10.10.10">
    <property type="entry name" value="Winged helix-like DNA-binding domain superfamily/Winged helix DNA-binding domain"/>
    <property type="match status" value="1"/>
</dbReference>
<comment type="caution">
    <text evidence="2">The sequence shown here is derived from an EMBL/GenBank/DDBJ whole genome shotgun (WGS) entry which is preliminary data.</text>
</comment>
<dbReference type="GO" id="GO:0003677">
    <property type="term" value="F:DNA binding"/>
    <property type="evidence" value="ECO:0007669"/>
    <property type="project" value="UniProtKB-KW"/>
</dbReference>
<dbReference type="InterPro" id="IPR036390">
    <property type="entry name" value="WH_DNA-bd_sf"/>
</dbReference>
<dbReference type="InterPro" id="IPR000835">
    <property type="entry name" value="HTH_MarR-typ"/>
</dbReference>
<dbReference type="Proteomes" id="UP000317940">
    <property type="component" value="Unassembled WGS sequence"/>
</dbReference>
<sequence length="161" mass="17297">MTQPAPSPEHPVEDPRIQAVGVLLNTSALLERFLGAAIQREAGISHSVFEVLLILSGHPGGAPVGRLCEQLVLTSGGATRLVDRMVEAGLVTREPSAEDRRVQLVLLTEQGERTLRRAAAAHTRELDRVLADALAPGQAAAMVEGLDLLGRRLREELPPLR</sequence>